<evidence type="ECO:0000313" key="2">
    <source>
        <dbReference type="Proteomes" id="UP000236161"/>
    </source>
</evidence>
<proteinExistence type="predicted"/>
<accession>A0A2I0AEP8</accession>
<reference evidence="1 2" key="1">
    <citation type="journal article" date="2017" name="Nature">
        <title>The Apostasia genome and the evolution of orchids.</title>
        <authorList>
            <person name="Zhang G.Q."/>
            <person name="Liu K.W."/>
            <person name="Li Z."/>
            <person name="Lohaus R."/>
            <person name="Hsiao Y.Y."/>
            <person name="Niu S.C."/>
            <person name="Wang J.Y."/>
            <person name="Lin Y.C."/>
            <person name="Xu Q."/>
            <person name="Chen L.J."/>
            <person name="Yoshida K."/>
            <person name="Fujiwara S."/>
            <person name="Wang Z.W."/>
            <person name="Zhang Y.Q."/>
            <person name="Mitsuda N."/>
            <person name="Wang M."/>
            <person name="Liu G.H."/>
            <person name="Pecoraro L."/>
            <person name="Huang H.X."/>
            <person name="Xiao X.J."/>
            <person name="Lin M."/>
            <person name="Wu X.Y."/>
            <person name="Wu W.L."/>
            <person name="Chen Y.Y."/>
            <person name="Chang S.B."/>
            <person name="Sakamoto S."/>
            <person name="Ohme-Takagi M."/>
            <person name="Yagi M."/>
            <person name="Zeng S.J."/>
            <person name="Shen C.Y."/>
            <person name="Yeh C.M."/>
            <person name="Luo Y.B."/>
            <person name="Tsai W.C."/>
            <person name="Van de Peer Y."/>
            <person name="Liu Z.J."/>
        </authorList>
    </citation>
    <scope>NUCLEOTIDE SEQUENCE [LARGE SCALE GENOMIC DNA]</scope>
    <source>
        <strain evidence="2">cv. Shenzhen</strain>
        <tissue evidence="1">Stem</tissue>
    </source>
</reference>
<dbReference type="AlphaFoldDB" id="A0A2I0AEP8"/>
<gene>
    <name evidence="1" type="ORF">AXF42_Ash016199</name>
</gene>
<keyword evidence="2" id="KW-1185">Reference proteome</keyword>
<sequence>MYYHIPDSSPKQYKLITGDNDKLITGDNDKLEMASMSGILAKGEVVASTEEQDRVTPLRCSPRKLVDQLRS</sequence>
<dbReference type="EMBL" id="KZ451987">
    <property type="protein sequence ID" value="PKA54034.1"/>
    <property type="molecule type" value="Genomic_DNA"/>
</dbReference>
<protein>
    <submittedName>
        <fullName evidence="1">Uncharacterized protein</fullName>
    </submittedName>
</protein>
<name>A0A2I0AEP8_9ASPA</name>
<organism evidence="1 2">
    <name type="scientific">Apostasia shenzhenica</name>
    <dbReference type="NCBI Taxonomy" id="1088818"/>
    <lineage>
        <taxon>Eukaryota</taxon>
        <taxon>Viridiplantae</taxon>
        <taxon>Streptophyta</taxon>
        <taxon>Embryophyta</taxon>
        <taxon>Tracheophyta</taxon>
        <taxon>Spermatophyta</taxon>
        <taxon>Magnoliopsida</taxon>
        <taxon>Liliopsida</taxon>
        <taxon>Asparagales</taxon>
        <taxon>Orchidaceae</taxon>
        <taxon>Apostasioideae</taxon>
        <taxon>Apostasia</taxon>
    </lineage>
</organism>
<evidence type="ECO:0000313" key="1">
    <source>
        <dbReference type="EMBL" id="PKA54034.1"/>
    </source>
</evidence>
<dbReference type="Proteomes" id="UP000236161">
    <property type="component" value="Unassembled WGS sequence"/>
</dbReference>